<evidence type="ECO:0000313" key="2">
    <source>
        <dbReference type="EMBL" id="MEC5388354.1"/>
    </source>
</evidence>
<proteinExistence type="predicted"/>
<dbReference type="PROSITE" id="PS51832">
    <property type="entry name" value="HD_GYP"/>
    <property type="match status" value="1"/>
</dbReference>
<dbReference type="Pfam" id="PF13487">
    <property type="entry name" value="HD_5"/>
    <property type="match status" value="1"/>
</dbReference>
<name>A0ABU6K9P7_9RHOO</name>
<dbReference type="Proteomes" id="UP001331561">
    <property type="component" value="Unassembled WGS sequence"/>
</dbReference>
<gene>
    <name evidence="2" type="ORF">VVD49_21655</name>
</gene>
<dbReference type="EMBL" id="JAYXHS010000005">
    <property type="protein sequence ID" value="MEC5388354.1"/>
    <property type="molecule type" value="Genomic_DNA"/>
</dbReference>
<organism evidence="2 3">
    <name type="scientific">Uliginosibacterium silvisoli</name>
    <dbReference type="NCBI Taxonomy" id="3114758"/>
    <lineage>
        <taxon>Bacteria</taxon>
        <taxon>Pseudomonadati</taxon>
        <taxon>Pseudomonadota</taxon>
        <taxon>Betaproteobacteria</taxon>
        <taxon>Rhodocyclales</taxon>
        <taxon>Zoogloeaceae</taxon>
        <taxon>Uliginosibacterium</taxon>
    </lineage>
</organism>
<keyword evidence="3" id="KW-1185">Reference proteome</keyword>
<dbReference type="CDD" id="cd00077">
    <property type="entry name" value="HDc"/>
    <property type="match status" value="1"/>
</dbReference>
<dbReference type="Gene3D" id="1.10.3210.10">
    <property type="entry name" value="Hypothetical protein af1432"/>
    <property type="match status" value="1"/>
</dbReference>
<protein>
    <submittedName>
        <fullName evidence="2">HD domain-containing phosphohydrolase</fullName>
    </submittedName>
</protein>
<dbReference type="PANTHER" id="PTHR43155">
    <property type="entry name" value="CYCLIC DI-GMP PHOSPHODIESTERASE PA4108-RELATED"/>
    <property type="match status" value="1"/>
</dbReference>
<dbReference type="SUPFAM" id="SSF109604">
    <property type="entry name" value="HD-domain/PDEase-like"/>
    <property type="match status" value="1"/>
</dbReference>
<evidence type="ECO:0000313" key="3">
    <source>
        <dbReference type="Proteomes" id="UP001331561"/>
    </source>
</evidence>
<feature type="domain" description="HD-GYP" evidence="1">
    <location>
        <begin position="114"/>
        <end position="308"/>
    </location>
</feature>
<dbReference type="InterPro" id="IPR037522">
    <property type="entry name" value="HD_GYP_dom"/>
</dbReference>
<evidence type="ECO:0000259" key="1">
    <source>
        <dbReference type="PROSITE" id="PS51832"/>
    </source>
</evidence>
<dbReference type="InterPro" id="IPR003607">
    <property type="entry name" value="HD/PDEase_dom"/>
</dbReference>
<dbReference type="PANTHER" id="PTHR43155:SF2">
    <property type="entry name" value="CYCLIC DI-GMP PHOSPHODIESTERASE PA4108"/>
    <property type="match status" value="1"/>
</dbReference>
<sequence>MTAALPTIPAQANRHFLQAVVDLSAKQEIALSEDIYNDKGVKILAAGARVSADVYAKVISHKLVKPIEVCISTGEPPSGAMLVRIAEEVLDELPLLAGICNWSQGRVTPVDMLSTCKMSEAAGTLLAVSFSRTESAARHAVTTALIAMGIANAYRYNDSQLMSAMCLGGLFHDVGELYIDPAVLDARKLTPSEWMSYASHPIIGAALAREVCGFDTMTQRAILEHHEYADGFGYPRSLRGQAISTAGRVLSLAEVLSALVQKPAAFSRIDIALKIMPGEHEPELVSLVNDLLRLERGAAREKIVAPQDDVHASVHSVLLRIADVLGIYDELMSPSAATTQTVRVVVDEVFDRFAEVQKAFASTGVGHLAMLDGKLDSDELQESRFEAECVFNEIAWRLQKLSRELVLKAGKMRDDDAQALLRMAGALSGTPSVDQTSTEMNHVALEPS</sequence>
<dbReference type="RefSeq" id="WP_327601325.1">
    <property type="nucleotide sequence ID" value="NZ_JAYXHS010000005.1"/>
</dbReference>
<accession>A0ABU6K9P7</accession>
<comment type="caution">
    <text evidence="2">The sequence shown here is derived from an EMBL/GenBank/DDBJ whole genome shotgun (WGS) entry which is preliminary data.</text>
</comment>
<reference evidence="2 3" key="1">
    <citation type="submission" date="2024-01" db="EMBL/GenBank/DDBJ databases">
        <title>Uliginosibacterium soil sp. nov.</title>
        <authorList>
            <person name="Lv Y."/>
        </authorList>
    </citation>
    <scope>NUCLEOTIDE SEQUENCE [LARGE SCALE GENOMIC DNA]</scope>
    <source>
        <strain evidence="2 3">H3</strain>
    </source>
</reference>